<accession>A0A7R9QTT3</accession>
<dbReference type="GO" id="GO:0046872">
    <property type="term" value="F:metal ion binding"/>
    <property type="evidence" value="ECO:0007669"/>
    <property type="project" value="UniProtKB-KW"/>
</dbReference>
<dbReference type="OrthoDB" id="295473at2759"/>
<gene>
    <name evidence="4" type="ORF">ONB1V03_LOCUS14099</name>
</gene>
<proteinExistence type="predicted"/>
<dbReference type="Proteomes" id="UP000728032">
    <property type="component" value="Unassembled WGS sequence"/>
</dbReference>
<dbReference type="AlphaFoldDB" id="A0A7R9QTT3"/>
<protein>
    <recommendedName>
        <fullName evidence="3">PDEase domain-containing protein</fullName>
    </recommendedName>
</protein>
<dbReference type="GO" id="GO:0004114">
    <property type="term" value="F:3',5'-cyclic-nucleotide phosphodiesterase activity"/>
    <property type="evidence" value="ECO:0007669"/>
    <property type="project" value="InterPro"/>
</dbReference>
<evidence type="ECO:0000256" key="1">
    <source>
        <dbReference type="ARBA" id="ARBA00022723"/>
    </source>
</evidence>
<organism evidence="4">
    <name type="scientific">Oppiella nova</name>
    <dbReference type="NCBI Taxonomy" id="334625"/>
    <lineage>
        <taxon>Eukaryota</taxon>
        <taxon>Metazoa</taxon>
        <taxon>Ecdysozoa</taxon>
        <taxon>Arthropoda</taxon>
        <taxon>Chelicerata</taxon>
        <taxon>Arachnida</taxon>
        <taxon>Acari</taxon>
        <taxon>Acariformes</taxon>
        <taxon>Sarcoptiformes</taxon>
        <taxon>Oribatida</taxon>
        <taxon>Brachypylina</taxon>
        <taxon>Oppioidea</taxon>
        <taxon>Oppiidae</taxon>
        <taxon>Oppiella</taxon>
    </lineage>
</organism>
<dbReference type="InterPro" id="IPR036971">
    <property type="entry name" value="PDEase_catalytic_dom_sf"/>
</dbReference>
<evidence type="ECO:0000313" key="5">
    <source>
        <dbReference type="Proteomes" id="UP000728032"/>
    </source>
</evidence>
<dbReference type="Pfam" id="PF00233">
    <property type="entry name" value="PDEase_I"/>
    <property type="match status" value="1"/>
</dbReference>
<evidence type="ECO:0000256" key="2">
    <source>
        <dbReference type="ARBA" id="ARBA00022801"/>
    </source>
</evidence>
<keyword evidence="2" id="KW-0378">Hydrolase</keyword>
<reference evidence="4" key="1">
    <citation type="submission" date="2020-11" db="EMBL/GenBank/DDBJ databases">
        <authorList>
            <person name="Tran Van P."/>
        </authorList>
    </citation>
    <scope>NUCLEOTIDE SEQUENCE</scope>
</reference>
<dbReference type="Gene3D" id="1.10.1300.10">
    <property type="entry name" value="3'5'-cyclic nucleotide phosphodiesterase, catalytic domain"/>
    <property type="match status" value="1"/>
</dbReference>
<evidence type="ECO:0000259" key="3">
    <source>
        <dbReference type="PROSITE" id="PS51845"/>
    </source>
</evidence>
<dbReference type="EMBL" id="CAJPVJ010013042">
    <property type="protein sequence ID" value="CAG2174655.1"/>
    <property type="molecule type" value="Genomic_DNA"/>
</dbReference>
<evidence type="ECO:0000313" key="4">
    <source>
        <dbReference type="EMBL" id="CAD7657469.1"/>
    </source>
</evidence>
<dbReference type="EMBL" id="OC927867">
    <property type="protein sequence ID" value="CAD7657469.1"/>
    <property type="molecule type" value="Genomic_DNA"/>
</dbReference>
<dbReference type="GO" id="GO:0007165">
    <property type="term" value="P:signal transduction"/>
    <property type="evidence" value="ECO:0007669"/>
    <property type="project" value="InterPro"/>
</dbReference>
<sequence length="118" mass="13793">RVKTKELFEEFYAMGDSERQAGREPIALMDRLKIDEQPRTQVEFLDNISIPCLKLVTMFLPEAQGYLDNSFDNLNHWRELMKESEQKRNTLKRMNAEDMAGIPMPRIGGVEKAKSFRL</sequence>
<dbReference type="SUPFAM" id="SSF109604">
    <property type="entry name" value="HD-domain/PDEase-like"/>
    <property type="match status" value="1"/>
</dbReference>
<dbReference type="PROSITE" id="PS51845">
    <property type="entry name" value="PDEASE_I_2"/>
    <property type="match status" value="1"/>
</dbReference>
<dbReference type="PANTHER" id="PTHR11347">
    <property type="entry name" value="CYCLIC NUCLEOTIDE PHOSPHODIESTERASE"/>
    <property type="match status" value="1"/>
</dbReference>
<dbReference type="InterPro" id="IPR002073">
    <property type="entry name" value="PDEase_catalytic_dom"/>
</dbReference>
<name>A0A7R9QTT3_9ACAR</name>
<feature type="non-terminal residue" evidence="4">
    <location>
        <position position="118"/>
    </location>
</feature>
<feature type="domain" description="PDEase" evidence="3">
    <location>
        <begin position="1"/>
        <end position="84"/>
    </location>
</feature>
<keyword evidence="1" id="KW-0479">Metal-binding</keyword>
<keyword evidence="5" id="KW-1185">Reference proteome</keyword>